<reference evidence="1 2" key="1">
    <citation type="submission" date="2010-12" db="EMBL/GenBank/DDBJ databases">
        <title>The Genome Sequence of Coprobacillus sp. strain 29_1.</title>
        <authorList>
            <consortium name="The Broad Institute Genome Sequencing Platform"/>
            <person name="Earl A."/>
            <person name="Ward D."/>
            <person name="Feldgarden M."/>
            <person name="Gevers D."/>
            <person name="Daigneault M."/>
            <person name="Sibley C.D."/>
            <person name="White A."/>
            <person name="Strauss J."/>
            <person name="Allen-Vercoe E."/>
            <person name="Young S.K."/>
            <person name="Zeng Q."/>
            <person name="Gargeya S."/>
            <person name="Fitzgerald M."/>
            <person name="Haas B."/>
            <person name="Abouelleil A."/>
            <person name="Alvarado L."/>
            <person name="Arachchi H.M."/>
            <person name="Berlin A."/>
            <person name="Brown A."/>
            <person name="Chapman S.B."/>
            <person name="Chen Z."/>
            <person name="Dunbar C."/>
            <person name="Freedman E."/>
            <person name="Gearin G."/>
            <person name="Gellesch M."/>
            <person name="Goldberg J."/>
            <person name="Griggs A."/>
            <person name="Gujja S."/>
            <person name="Heilman E."/>
            <person name="Heiman D."/>
            <person name="Howarth C."/>
            <person name="Larson L."/>
            <person name="Lui A."/>
            <person name="MacDonald P.J.P."/>
            <person name="Mehta T."/>
            <person name="Montmayeur A."/>
            <person name="Murphy C."/>
            <person name="Neiman D."/>
            <person name="Pearson M."/>
            <person name="Priest M."/>
            <person name="Roberts A."/>
            <person name="Saif S."/>
            <person name="Shea T."/>
            <person name="Shenoy N."/>
            <person name="Sisk P."/>
            <person name="Stolte C."/>
            <person name="Sykes S."/>
            <person name="White J."/>
            <person name="Yandava C."/>
            <person name="Nusbaum C."/>
            <person name="Birren B."/>
        </authorList>
    </citation>
    <scope>NUCLEOTIDE SEQUENCE [LARGE SCALE GENOMIC DNA]</scope>
    <source>
        <strain evidence="1 2">29_1</strain>
    </source>
</reference>
<proteinExistence type="predicted"/>
<evidence type="ECO:0000313" key="2">
    <source>
        <dbReference type="Proteomes" id="UP000003157"/>
    </source>
</evidence>
<accession>E7GEJ0</accession>
<dbReference type="AlphaFoldDB" id="E7GEJ0"/>
<dbReference type="GeneID" id="78231595"/>
<dbReference type="EMBL" id="ADKX01000046">
    <property type="protein sequence ID" value="EFW03441.1"/>
    <property type="molecule type" value="Genomic_DNA"/>
</dbReference>
<keyword evidence="2" id="KW-1185">Reference proteome</keyword>
<dbReference type="HOGENOM" id="CLU_1903126_0_0_9"/>
<sequence>MKYKLSKYRITESNFIFNSKEANKNEDRLSFNVSGMSSLPNDFDGIEKNKMISELKLKLGKEDERLCLEIKIICQIIINKDDNDILVKDEIERNCTELSIRMVIDVANNLLEFYQMEGISIPPIEEMQDVEDE</sequence>
<evidence type="ECO:0000313" key="1">
    <source>
        <dbReference type="EMBL" id="EFW03441.1"/>
    </source>
</evidence>
<dbReference type="Proteomes" id="UP000003157">
    <property type="component" value="Unassembled WGS sequence"/>
</dbReference>
<comment type="caution">
    <text evidence="1">The sequence shown here is derived from an EMBL/GenBank/DDBJ whole genome shotgun (WGS) entry which is preliminary data.</text>
</comment>
<gene>
    <name evidence="1" type="ORF">HMPREF9488_03132</name>
</gene>
<organism evidence="1 2">
    <name type="scientific">Coprobacillus cateniformis</name>
    <dbReference type="NCBI Taxonomy" id="100884"/>
    <lineage>
        <taxon>Bacteria</taxon>
        <taxon>Bacillati</taxon>
        <taxon>Bacillota</taxon>
        <taxon>Erysipelotrichia</taxon>
        <taxon>Erysipelotrichales</taxon>
        <taxon>Coprobacillaceae</taxon>
        <taxon>Coprobacillus</taxon>
    </lineage>
</organism>
<name>E7GEJ0_9FIRM</name>
<dbReference type="RefSeq" id="WP_008790214.1">
    <property type="nucleotide sequence ID" value="NZ_AKCB01000004.1"/>
</dbReference>
<protein>
    <submittedName>
        <fullName evidence="1">Uncharacterized protein</fullName>
    </submittedName>
</protein>